<dbReference type="STRING" id="1229780.BN381_500003"/>
<evidence type="ECO:0000256" key="1">
    <source>
        <dbReference type="SAM" id="SignalP"/>
    </source>
</evidence>
<keyword evidence="3" id="KW-1185">Reference proteome</keyword>
<evidence type="ECO:0008006" key="4">
    <source>
        <dbReference type="Google" id="ProtNLM"/>
    </source>
</evidence>
<gene>
    <name evidence="2" type="ORF">BN381_500003</name>
</gene>
<dbReference type="HOGENOM" id="CLU_1861555_0_0_11"/>
<name>R4Z304_9ACTN</name>
<protein>
    <recommendedName>
        <fullName evidence="4">Lipoprotein</fullName>
    </recommendedName>
</protein>
<sequence length="137" mass="14320">MNAFRAARVLAAVVVIGAVGCSMSEDVGSSPNEQLCNVLAPTLDQAEAPKEFLLEPLLERGAKKPTDLPLELLAINLAYRTYEDAYTRLGPYEAAIKFTASLVDLSQDGLIGPSTLSPKVVKSAGDIDKAVAAGACA</sequence>
<feature type="chain" id="PRO_5004374526" description="Lipoprotein" evidence="1">
    <location>
        <begin position="25"/>
        <end position="137"/>
    </location>
</feature>
<evidence type="ECO:0000313" key="3">
    <source>
        <dbReference type="Proteomes" id="UP000018291"/>
    </source>
</evidence>
<keyword evidence="1" id="KW-0732">Signal</keyword>
<dbReference type="RefSeq" id="WP_012229444.1">
    <property type="nucleotide sequence ID" value="NZ_HG422565.1"/>
</dbReference>
<comment type="caution">
    <text evidence="2">The sequence shown here is derived from an EMBL/GenBank/DDBJ whole genome shotgun (WGS) entry which is preliminary data.</text>
</comment>
<reference evidence="2 3" key="1">
    <citation type="journal article" date="2013" name="ISME J.">
        <title>Metabolic model for the filamentous 'Candidatus Microthrix parvicella' based on genomic and metagenomic analyses.</title>
        <authorList>
            <person name="Jon McIlroy S."/>
            <person name="Kristiansen R."/>
            <person name="Albertsen M."/>
            <person name="Michael Karst S."/>
            <person name="Rossetti S."/>
            <person name="Lund Nielsen J."/>
            <person name="Tandoi V."/>
            <person name="James Seviour R."/>
            <person name="Nielsen P.H."/>
        </authorList>
    </citation>
    <scope>NUCLEOTIDE SEQUENCE [LARGE SCALE GENOMIC DNA]</scope>
    <source>
        <strain evidence="2 3">RN1</strain>
    </source>
</reference>
<organism evidence="2 3">
    <name type="scientific">Candidatus Neomicrothrix parvicella RN1</name>
    <dbReference type="NCBI Taxonomy" id="1229780"/>
    <lineage>
        <taxon>Bacteria</taxon>
        <taxon>Bacillati</taxon>
        <taxon>Actinomycetota</taxon>
        <taxon>Acidimicrobiia</taxon>
        <taxon>Acidimicrobiales</taxon>
        <taxon>Microthrixaceae</taxon>
        <taxon>Candidatus Neomicrothrix</taxon>
    </lineage>
</organism>
<feature type="signal peptide" evidence="1">
    <location>
        <begin position="1"/>
        <end position="24"/>
    </location>
</feature>
<accession>R4Z304</accession>
<dbReference type="AlphaFoldDB" id="R4Z304"/>
<evidence type="ECO:0000313" key="2">
    <source>
        <dbReference type="EMBL" id="CCM65045.1"/>
    </source>
</evidence>
<dbReference type="EMBL" id="CANL01000046">
    <property type="protein sequence ID" value="CCM65045.1"/>
    <property type="molecule type" value="Genomic_DNA"/>
</dbReference>
<dbReference type="Proteomes" id="UP000018291">
    <property type="component" value="Unassembled WGS sequence"/>
</dbReference>
<dbReference type="PROSITE" id="PS51257">
    <property type="entry name" value="PROKAR_LIPOPROTEIN"/>
    <property type="match status" value="1"/>
</dbReference>
<proteinExistence type="predicted"/>